<gene>
    <name evidence="1" type="ORF">HF838_10750</name>
</gene>
<proteinExistence type="predicted"/>
<dbReference type="Proteomes" id="UP000561326">
    <property type="component" value="Unassembled WGS sequence"/>
</dbReference>
<protein>
    <recommendedName>
        <fullName evidence="3">Glycosyltransferase</fullName>
    </recommendedName>
</protein>
<reference evidence="1 2" key="1">
    <citation type="submission" date="2020-04" db="EMBL/GenBank/DDBJ databases">
        <authorList>
            <person name="Hitch T.C.A."/>
            <person name="Wylensek D."/>
            <person name="Clavel T."/>
        </authorList>
    </citation>
    <scope>NUCLEOTIDE SEQUENCE [LARGE SCALE GENOMIC DNA]</scope>
    <source>
        <strain evidence="1 2">WB01_D5_05</strain>
    </source>
</reference>
<dbReference type="AlphaFoldDB" id="A0A848CUC2"/>
<dbReference type="OrthoDB" id="5323158at2"/>
<sequence>MVSATKNQLVSRTKIDVLIPAIEKDLRTLPFVIDGVKKNVKHPIGEIIIVAPNSKKIKNLCMRKGCRFVNENSVLPITKKNINYRTNRWNRSGWLFQQLLKLSGDSLCSQKFYLVIDADTVLIRPHVFRQNQKTVFYYRNWSHAEYFKTYKKLLGKKRAARSSFVTHYMLFEKSKVSALKRAIESKHKTSWYTAIIRSIDKSKQITFSEFETYGNFLCSTYPGQFILKKALNKALSRNVTKISKLNVKKLSKKYRSISLHARKWYFKKSVSIKGRRSNTKKQ</sequence>
<evidence type="ECO:0008006" key="3">
    <source>
        <dbReference type="Google" id="ProtNLM"/>
    </source>
</evidence>
<dbReference type="Pfam" id="PF20102">
    <property type="entry name" value="DUF6492"/>
    <property type="match status" value="1"/>
</dbReference>
<dbReference type="RefSeq" id="WP_021621589.1">
    <property type="nucleotide sequence ID" value="NZ_CABKST010000136.1"/>
</dbReference>
<dbReference type="GeneID" id="92839225"/>
<name>A0A848CUC2_ANEAE</name>
<organism evidence="1 2">
    <name type="scientific">Aneurinibacillus aneurinilyticus</name>
    <name type="common">Bacillus aneurinolyticus</name>
    <dbReference type="NCBI Taxonomy" id="1391"/>
    <lineage>
        <taxon>Bacteria</taxon>
        <taxon>Bacillati</taxon>
        <taxon>Bacillota</taxon>
        <taxon>Bacilli</taxon>
        <taxon>Bacillales</taxon>
        <taxon>Paenibacillaceae</taxon>
        <taxon>Aneurinibacillus group</taxon>
        <taxon>Aneurinibacillus</taxon>
    </lineage>
</organism>
<evidence type="ECO:0000313" key="1">
    <source>
        <dbReference type="EMBL" id="NME98738.1"/>
    </source>
</evidence>
<dbReference type="EMBL" id="JABAGO010000017">
    <property type="protein sequence ID" value="NME98738.1"/>
    <property type="molecule type" value="Genomic_DNA"/>
</dbReference>
<dbReference type="InterPro" id="IPR045499">
    <property type="entry name" value="DUF6492"/>
</dbReference>
<evidence type="ECO:0000313" key="2">
    <source>
        <dbReference type="Proteomes" id="UP000561326"/>
    </source>
</evidence>
<comment type="caution">
    <text evidence="1">The sequence shown here is derived from an EMBL/GenBank/DDBJ whole genome shotgun (WGS) entry which is preliminary data.</text>
</comment>
<accession>A0A848CUC2</accession>